<evidence type="ECO:0000256" key="5">
    <source>
        <dbReference type="ARBA" id="ARBA00023125"/>
    </source>
</evidence>
<keyword evidence="2" id="KW-0479">Metal-binding</keyword>
<keyword evidence="4" id="KW-0862">Zinc</keyword>
<sequence>MEFENAIEFREAITNYCVRTGRDVRLTKNNAKKMGARCSANKCPFYIWASYHRGQGNLVVKTLIPVHSCGRLETLKKMRAAWIAKTYHIKFKVNPYLRCREIVETIWTEHGIRVSLWMALKARRKAQNLILGEYREQYSLLYRYAEEIKRSNPRNTIKFKLNNNVFERLYICFDAIKKGFLAGCRRFFGIDGCFLKGPFGGQLLVAVRRDGNNQMYPIAWACVEVEDTNSWGCFLQLLADDLDTHDGRGYTIMSDQQKGLLKAISIVWPAAETRVCARHVYCNFRQVYGGGLEYRRDFWKIAKSTTMNDFNANMELFKAIKVEEGDDLLKRNHTKWIRAFFTSQSECDCIDNNMNEVFNAYILSSRHKPIITMLVDIRESLMERLHKKRDFIANKDILICPRIQKRLEKAKLDARGWLAFWDGHFSYGVREGATQVRYAVSFLDRTCSCNAWQLSGVPCNHAVTAIWKAMEHPEHYVSHWYSKETYLKAYLFPLEPLNGPQQWPTSMYEPIEAPGCKKLQNRPTVKRKPSVGENVQDNIKLSKKGLPHKCSNCGEVGHNKRKCSMPLKVPNGPPVAKKTATTPTQSTQTETTTSQAETGVLVAPKQKKQAKGKQPMYVNAQQGFAPMHNKGVGVYTYPNGFQRQAMVSVCIDSSL</sequence>
<evidence type="ECO:0000259" key="10">
    <source>
        <dbReference type="PROSITE" id="PS50966"/>
    </source>
</evidence>
<evidence type="ECO:0000256" key="2">
    <source>
        <dbReference type="ARBA" id="ARBA00022723"/>
    </source>
</evidence>
<reference evidence="12" key="2">
    <citation type="submission" date="2025-08" db="UniProtKB">
        <authorList>
            <consortium name="RefSeq"/>
        </authorList>
    </citation>
    <scope>IDENTIFICATION</scope>
    <source>
        <tissue evidence="12">Leaf</tissue>
    </source>
</reference>
<evidence type="ECO:0000256" key="3">
    <source>
        <dbReference type="ARBA" id="ARBA00022771"/>
    </source>
</evidence>
<proteinExistence type="predicted"/>
<dbReference type="RefSeq" id="XP_021861669.2">
    <property type="nucleotide sequence ID" value="XM_022005977.2"/>
</dbReference>
<evidence type="ECO:0000256" key="1">
    <source>
        <dbReference type="ARBA" id="ARBA00022578"/>
    </source>
</evidence>
<keyword evidence="6" id="KW-0233">DNA recombination</keyword>
<dbReference type="KEGG" id="soe:110800668"/>
<feature type="domain" description="SWIM-type" evidence="10">
    <location>
        <begin position="438"/>
        <end position="470"/>
    </location>
</feature>
<dbReference type="PANTHER" id="PTHR31973">
    <property type="entry name" value="POLYPROTEIN, PUTATIVE-RELATED"/>
    <property type="match status" value="1"/>
</dbReference>
<dbReference type="InterPro" id="IPR001207">
    <property type="entry name" value="Transposase_mutator"/>
</dbReference>
<dbReference type="Proteomes" id="UP000813463">
    <property type="component" value="Chromosome 1"/>
</dbReference>
<accession>A0A9R0K7S7</accession>
<feature type="compositionally biased region" description="Low complexity" evidence="8">
    <location>
        <begin position="574"/>
        <end position="598"/>
    </location>
</feature>
<feature type="domain" description="CCHC-type" evidence="9">
    <location>
        <begin position="549"/>
        <end position="563"/>
    </location>
</feature>
<dbReference type="InterPro" id="IPR006564">
    <property type="entry name" value="Znf_PMZ"/>
</dbReference>
<protein>
    <recommendedName>
        <fullName evidence="13">SWIM-type domain-containing protein</fullName>
    </recommendedName>
</protein>
<dbReference type="GO" id="GO:0008270">
    <property type="term" value="F:zinc ion binding"/>
    <property type="evidence" value="ECO:0007669"/>
    <property type="project" value="UniProtKB-KW"/>
</dbReference>
<dbReference type="GeneID" id="110800668"/>
<keyword evidence="3 7" id="KW-0863">Zinc-finger</keyword>
<dbReference type="PROSITE" id="PS50966">
    <property type="entry name" value="ZF_SWIM"/>
    <property type="match status" value="1"/>
</dbReference>
<dbReference type="SMART" id="SM00575">
    <property type="entry name" value="ZnF_PMZ"/>
    <property type="match status" value="1"/>
</dbReference>
<evidence type="ECO:0008006" key="13">
    <source>
        <dbReference type="Google" id="ProtNLM"/>
    </source>
</evidence>
<dbReference type="InterPro" id="IPR007527">
    <property type="entry name" value="Znf_SWIM"/>
</dbReference>
<dbReference type="InterPro" id="IPR018289">
    <property type="entry name" value="MULE_transposase_dom"/>
</dbReference>
<dbReference type="Pfam" id="PF03108">
    <property type="entry name" value="DBD_Tnp_Mut"/>
    <property type="match status" value="1"/>
</dbReference>
<evidence type="ECO:0000256" key="4">
    <source>
        <dbReference type="ARBA" id="ARBA00022833"/>
    </source>
</evidence>
<keyword evidence="1" id="KW-0815">Transposition</keyword>
<gene>
    <name evidence="12" type="primary">LOC110800668</name>
</gene>
<dbReference type="InterPro" id="IPR004332">
    <property type="entry name" value="Transposase_MuDR"/>
</dbReference>
<dbReference type="PROSITE" id="PS50158">
    <property type="entry name" value="ZF_CCHC"/>
    <property type="match status" value="1"/>
</dbReference>
<dbReference type="InterPro" id="IPR001878">
    <property type="entry name" value="Znf_CCHC"/>
</dbReference>
<dbReference type="Pfam" id="PF10551">
    <property type="entry name" value="MULE"/>
    <property type="match status" value="1"/>
</dbReference>
<dbReference type="AlphaFoldDB" id="A0A9R0K7S7"/>
<evidence type="ECO:0000256" key="8">
    <source>
        <dbReference type="SAM" id="MobiDB-lite"/>
    </source>
</evidence>
<dbReference type="Pfam" id="PF04434">
    <property type="entry name" value="SWIM"/>
    <property type="match status" value="1"/>
</dbReference>
<dbReference type="PROSITE" id="PS01007">
    <property type="entry name" value="TRANSPOSASE_MUTATOR"/>
    <property type="match status" value="1"/>
</dbReference>
<keyword evidence="5" id="KW-0238">DNA-binding</keyword>
<feature type="region of interest" description="Disordered" evidence="8">
    <location>
        <begin position="564"/>
        <end position="598"/>
    </location>
</feature>
<evidence type="ECO:0000256" key="7">
    <source>
        <dbReference type="PROSITE-ProRule" id="PRU00047"/>
    </source>
</evidence>
<dbReference type="GO" id="GO:0006313">
    <property type="term" value="P:DNA transposition"/>
    <property type="evidence" value="ECO:0007669"/>
    <property type="project" value="InterPro"/>
</dbReference>
<evidence type="ECO:0000259" key="9">
    <source>
        <dbReference type="PROSITE" id="PS50158"/>
    </source>
</evidence>
<dbReference type="GO" id="GO:0004803">
    <property type="term" value="F:transposase activity"/>
    <property type="evidence" value="ECO:0007669"/>
    <property type="project" value="InterPro"/>
</dbReference>
<dbReference type="PANTHER" id="PTHR31973:SF197">
    <property type="entry name" value="SWIM-TYPE DOMAIN-CONTAINING PROTEIN"/>
    <property type="match status" value="1"/>
</dbReference>
<evidence type="ECO:0000256" key="6">
    <source>
        <dbReference type="ARBA" id="ARBA00023172"/>
    </source>
</evidence>
<evidence type="ECO:0000313" key="12">
    <source>
        <dbReference type="RefSeq" id="XP_021861669.2"/>
    </source>
</evidence>
<organism evidence="11 12">
    <name type="scientific">Spinacia oleracea</name>
    <name type="common">Spinach</name>
    <dbReference type="NCBI Taxonomy" id="3562"/>
    <lineage>
        <taxon>Eukaryota</taxon>
        <taxon>Viridiplantae</taxon>
        <taxon>Streptophyta</taxon>
        <taxon>Embryophyta</taxon>
        <taxon>Tracheophyta</taxon>
        <taxon>Spermatophyta</taxon>
        <taxon>Magnoliopsida</taxon>
        <taxon>eudicotyledons</taxon>
        <taxon>Gunneridae</taxon>
        <taxon>Pentapetalae</taxon>
        <taxon>Caryophyllales</taxon>
        <taxon>Chenopodiaceae</taxon>
        <taxon>Chenopodioideae</taxon>
        <taxon>Anserineae</taxon>
        <taxon>Spinacia</taxon>
    </lineage>
</organism>
<dbReference type="GO" id="GO:0003677">
    <property type="term" value="F:DNA binding"/>
    <property type="evidence" value="ECO:0007669"/>
    <property type="project" value="UniProtKB-KW"/>
</dbReference>
<keyword evidence="11" id="KW-1185">Reference proteome</keyword>
<name>A0A9R0K7S7_SPIOL</name>
<evidence type="ECO:0000313" key="11">
    <source>
        <dbReference type="Proteomes" id="UP000813463"/>
    </source>
</evidence>
<reference evidence="11" key="1">
    <citation type="journal article" date="2021" name="Nat. Commun.">
        <title>Genomic analyses provide insights into spinach domestication and the genetic basis of agronomic traits.</title>
        <authorList>
            <person name="Cai X."/>
            <person name="Sun X."/>
            <person name="Xu C."/>
            <person name="Sun H."/>
            <person name="Wang X."/>
            <person name="Ge C."/>
            <person name="Zhang Z."/>
            <person name="Wang Q."/>
            <person name="Fei Z."/>
            <person name="Jiao C."/>
            <person name="Wang Q."/>
        </authorList>
    </citation>
    <scope>NUCLEOTIDE SEQUENCE [LARGE SCALE GENOMIC DNA]</scope>
    <source>
        <strain evidence="11">cv. Varoflay</strain>
    </source>
</reference>